<dbReference type="PANTHER" id="PTHR48043">
    <property type="entry name" value="EG:EG0003.4 PROTEIN-RELATED"/>
    <property type="match status" value="1"/>
</dbReference>
<evidence type="ECO:0000256" key="2">
    <source>
        <dbReference type="ARBA" id="ARBA00022679"/>
    </source>
</evidence>
<dbReference type="InterPro" id="IPR035595">
    <property type="entry name" value="UDP_glycos_trans_CS"/>
</dbReference>
<dbReference type="SUPFAM" id="SSF53756">
    <property type="entry name" value="UDP-Glycosyltransferase/glycogen phosphorylase"/>
    <property type="match status" value="1"/>
</dbReference>
<dbReference type="Pfam" id="PF00201">
    <property type="entry name" value="UDPGT"/>
    <property type="match status" value="1"/>
</dbReference>
<dbReference type="InterPro" id="IPR002213">
    <property type="entry name" value="UDP_glucos_trans"/>
</dbReference>
<dbReference type="OrthoDB" id="5835829at2759"/>
<evidence type="ECO:0000313" key="5">
    <source>
        <dbReference type="Proteomes" id="UP000070444"/>
    </source>
</evidence>
<keyword evidence="2 3" id="KW-0808">Transferase</keyword>
<dbReference type="AlphaFoldDB" id="A0A137P0P4"/>
<dbReference type="EMBL" id="KQ964566">
    <property type="protein sequence ID" value="KXN68650.1"/>
    <property type="molecule type" value="Genomic_DNA"/>
</dbReference>
<accession>A0A137P0P4</accession>
<dbReference type="Gene3D" id="3.40.50.2000">
    <property type="entry name" value="Glycogen Phosphorylase B"/>
    <property type="match status" value="2"/>
</dbReference>
<reference evidence="4 5" key="1">
    <citation type="journal article" date="2015" name="Genome Biol. Evol.">
        <title>Phylogenomic analyses indicate that early fungi evolved digesting cell walls of algal ancestors of land plants.</title>
        <authorList>
            <person name="Chang Y."/>
            <person name="Wang S."/>
            <person name="Sekimoto S."/>
            <person name="Aerts A.L."/>
            <person name="Choi C."/>
            <person name="Clum A."/>
            <person name="LaButti K.M."/>
            <person name="Lindquist E.A."/>
            <person name="Yee Ngan C."/>
            <person name="Ohm R.A."/>
            <person name="Salamov A.A."/>
            <person name="Grigoriev I.V."/>
            <person name="Spatafora J.W."/>
            <person name="Berbee M.L."/>
        </authorList>
    </citation>
    <scope>NUCLEOTIDE SEQUENCE [LARGE SCALE GENOMIC DNA]</scope>
    <source>
        <strain evidence="4 5">NRRL 28638</strain>
    </source>
</reference>
<evidence type="ECO:0000256" key="1">
    <source>
        <dbReference type="ARBA" id="ARBA00022676"/>
    </source>
</evidence>
<protein>
    <submittedName>
        <fullName evidence="4">Glycosyltransferase family 1 protein</fullName>
    </submittedName>
</protein>
<evidence type="ECO:0000256" key="3">
    <source>
        <dbReference type="RuleBase" id="RU003718"/>
    </source>
</evidence>
<keyword evidence="5" id="KW-1185">Reference proteome</keyword>
<feature type="non-terminal residue" evidence="4">
    <location>
        <position position="434"/>
    </location>
</feature>
<dbReference type="CDD" id="cd03784">
    <property type="entry name" value="GT1_Gtf-like"/>
    <property type="match status" value="1"/>
</dbReference>
<dbReference type="PROSITE" id="PS00375">
    <property type="entry name" value="UDPGT"/>
    <property type="match status" value="1"/>
</dbReference>
<feature type="non-terminal residue" evidence="4">
    <location>
        <position position="1"/>
    </location>
</feature>
<organism evidence="4 5">
    <name type="scientific">Conidiobolus coronatus (strain ATCC 28846 / CBS 209.66 / NRRL 28638)</name>
    <name type="common">Delacroixia coronata</name>
    <dbReference type="NCBI Taxonomy" id="796925"/>
    <lineage>
        <taxon>Eukaryota</taxon>
        <taxon>Fungi</taxon>
        <taxon>Fungi incertae sedis</taxon>
        <taxon>Zoopagomycota</taxon>
        <taxon>Entomophthoromycotina</taxon>
        <taxon>Entomophthoromycetes</taxon>
        <taxon>Entomophthorales</taxon>
        <taxon>Ancylistaceae</taxon>
        <taxon>Conidiobolus</taxon>
    </lineage>
</organism>
<name>A0A137P0P4_CONC2</name>
<gene>
    <name evidence="4" type="ORF">CONCODRAFT_28525</name>
</gene>
<comment type="similarity">
    <text evidence="3">Belongs to the UDP-glycosyltransferase family.</text>
</comment>
<dbReference type="Proteomes" id="UP000070444">
    <property type="component" value="Unassembled WGS sequence"/>
</dbReference>
<dbReference type="OMA" id="PMPFKSH"/>
<dbReference type="GO" id="GO:0008194">
    <property type="term" value="F:UDP-glycosyltransferase activity"/>
    <property type="evidence" value="ECO:0007669"/>
    <property type="project" value="InterPro"/>
</dbReference>
<dbReference type="InterPro" id="IPR050271">
    <property type="entry name" value="UDP-glycosyltransferase"/>
</dbReference>
<dbReference type="PANTHER" id="PTHR48043:SF145">
    <property type="entry name" value="FI06409P-RELATED"/>
    <property type="match status" value="1"/>
</dbReference>
<evidence type="ECO:0000313" key="4">
    <source>
        <dbReference type="EMBL" id="KXN68650.1"/>
    </source>
</evidence>
<sequence length="434" mass="49659">GSRAHARYLLELSEVLISRGHHVTYLCSKDTSRYSIGYNVSNYVVSHVQQNSKTLMYQPFTRNSRPFDFSGPPGKHLTDIYADSFPNYEKVYMDKKPDLIICDFFSLSCIDSAVKFSIPMIIGYQSLNFDERKPYLTINENLEPTTIENYTFWERFSHAIIQPVANKIKLYEFLTDLKRVRKENGVPAPLMFSQFTNMGLKIANSFIGFENPRSLSSHVYPIGPILTENLPSLNSDLQSFFESHKKILYIAFGSYIKFKKELSSNLLEHFQRLLNQGWIDGIVWGSMANINLEEFPKSYTVDNIEYSTDSILSGSHQSFKILKWAPQEAILNHPHTKLFITHGGLDSIQESIQSGTPMLAIPHDGDQPRNSRRIKEVGVGDYIEWPLDGDDLINQKLVNLLNPANIVLKAKLDQFQRISKLNSNRKIFAADLIE</sequence>
<keyword evidence="1 3" id="KW-0328">Glycosyltransferase</keyword>
<proteinExistence type="inferred from homology"/>